<dbReference type="KEGG" id="mrc:R6Y96_10315"/>
<feature type="transmembrane region" description="Helical" evidence="1">
    <location>
        <begin position="237"/>
        <end position="265"/>
    </location>
</feature>
<dbReference type="GO" id="GO:0080120">
    <property type="term" value="P:CAAX-box protein maturation"/>
    <property type="evidence" value="ECO:0007669"/>
    <property type="project" value="UniProtKB-ARBA"/>
</dbReference>
<feature type="transmembrane region" description="Helical" evidence="1">
    <location>
        <begin position="105"/>
        <end position="125"/>
    </location>
</feature>
<gene>
    <name evidence="3" type="ORF">R6Y96_10315</name>
</gene>
<evidence type="ECO:0000313" key="4">
    <source>
        <dbReference type="Proteomes" id="UP001305652"/>
    </source>
</evidence>
<feature type="transmembrane region" description="Helical" evidence="1">
    <location>
        <begin position="277"/>
        <end position="297"/>
    </location>
</feature>
<feature type="transmembrane region" description="Helical" evidence="1">
    <location>
        <begin position="198"/>
        <end position="216"/>
    </location>
</feature>
<dbReference type="RefSeq" id="WP_318621374.1">
    <property type="nucleotide sequence ID" value="NZ_CP137642.1"/>
</dbReference>
<dbReference type="GO" id="GO:0004175">
    <property type="term" value="F:endopeptidase activity"/>
    <property type="evidence" value="ECO:0007669"/>
    <property type="project" value="UniProtKB-ARBA"/>
</dbReference>
<dbReference type="EC" id="3.4.-.-" evidence="3"/>
<name>A0AAX4FUP7_9EURY</name>
<organism evidence="3 4">
    <name type="scientific">Methanoculleus receptaculi</name>
    <dbReference type="NCBI Taxonomy" id="394967"/>
    <lineage>
        <taxon>Archaea</taxon>
        <taxon>Methanobacteriati</taxon>
        <taxon>Methanobacteriota</taxon>
        <taxon>Stenosarchaea group</taxon>
        <taxon>Methanomicrobia</taxon>
        <taxon>Methanomicrobiales</taxon>
        <taxon>Methanomicrobiaceae</taxon>
        <taxon>Methanoculleus</taxon>
    </lineage>
</organism>
<feature type="transmembrane region" description="Helical" evidence="1">
    <location>
        <begin position="146"/>
        <end position="168"/>
    </location>
</feature>
<feature type="transmembrane region" description="Helical" evidence="1">
    <location>
        <begin position="309"/>
        <end position="326"/>
    </location>
</feature>
<dbReference type="GeneID" id="85733554"/>
<feature type="domain" description="CAAX prenyl protease 2/Lysostaphin resistance protein A-like" evidence="2">
    <location>
        <begin position="284"/>
        <end position="365"/>
    </location>
</feature>
<evidence type="ECO:0000259" key="2">
    <source>
        <dbReference type="Pfam" id="PF02517"/>
    </source>
</evidence>
<dbReference type="InterPro" id="IPR003675">
    <property type="entry name" value="Rce1/LyrA-like_dom"/>
</dbReference>
<sequence length="376" mass="40338">MFQEFCRRRTPELLIALFGLIFVAAAFGEVEGEAGVFLASALDVALFVILAMLVHLAATRHPAYRRAAIIWLFAVVAGLAAVTASLGAVAILPEEVDPDLFDPELAAAVALLLLGVFVAGLLSLVGLSRRFRVWLAGYLPFDPDSLLHTVALVVILAMILIPPIPLLVTGVPPFLSEQFLGLLLESGDLLANTVTLDVYTLFWTLVGSFFIAGAFVRRTGRETLERLGLVRPTGRQVVLAVVAALALVAAFHFIDLALAMLMGWLGIPVTDEDAVNLLFAGALTLPGVIMASVAAGFGEEVSIRGLLQPRFGILLPAILFASLHAFQYTWDGLVSVFFAGIIFAYIRRYTNTTTSAITHTVYDLVLFSMLLAGISV</sequence>
<dbReference type="EMBL" id="CP137642">
    <property type="protein sequence ID" value="WOX57667.1"/>
    <property type="molecule type" value="Genomic_DNA"/>
</dbReference>
<feature type="transmembrane region" description="Helical" evidence="1">
    <location>
        <begin position="70"/>
        <end position="93"/>
    </location>
</feature>
<dbReference type="Proteomes" id="UP001305652">
    <property type="component" value="Chromosome"/>
</dbReference>
<accession>A0AAX4FUP7</accession>
<keyword evidence="4" id="KW-1185">Reference proteome</keyword>
<proteinExistence type="predicted"/>
<evidence type="ECO:0000313" key="3">
    <source>
        <dbReference type="EMBL" id="WOX57667.1"/>
    </source>
</evidence>
<keyword evidence="1" id="KW-0472">Membrane</keyword>
<dbReference type="AlphaFoldDB" id="A0AAX4FUP7"/>
<protein>
    <submittedName>
        <fullName evidence="3">CPBP family intramembrane glutamic endopeptidase</fullName>
        <ecNumber evidence="3">3.4.-.-</ecNumber>
    </submittedName>
</protein>
<keyword evidence="1" id="KW-1133">Transmembrane helix</keyword>
<dbReference type="Pfam" id="PF02517">
    <property type="entry name" value="Rce1-like"/>
    <property type="match status" value="1"/>
</dbReference>
<keyword evidence="3" id="KW-0378">Hydrolase</keyword>
<reference evidence="3 4" key="1">
    <citation type="submission" date="2023-10" db="EMBL/GenBank/DDBJ databases">
        <title>The complete genome sequence of Methanoculleus receptaculi DSM 18860.</title>
        <authorList>
            <person name="Lai S.-J."/>
            <person name="You Y.-T."/>
            <person name="Chen S.-C."/>
        </authorList>
    </citation>
    <scope>NUCLEOTIDE SEQUENCE [LARGE SCALE GENOMIC DNA]</scope>
    <source>
        <strain evidence="3 4">DSM 18860</strain>
    </source>
</reference>
<feature type="transmembrane region" description="Helical" evidence="1">
    <location>
        <begin position="332"/>
        <end position="349"/>
    </location>
</feature>
<evidence type="ECO:0000256" key="1">
    <source>
        <dbReference type="SAM" id="Phobius"/>
    </source>
</evidence>
<feature type="transmembrane region" description="Helical" evidence="1">
    <location>
        <begin position="38"/>
        <end position="58"/>
    </location>
</feature>
<keyword evidence="1" id="KW-0812">Transmembrane</keyword>